<dbReference type="AlphaFoldDB" id="A0A846RN99"/>
<organism evidence="3 4">
    <name type="scientific">Arthrobacter pigmenti</name>
    <dbReference type="NCBI Taxonomy" id="271432"/>
    <lineage>
        <taxon>Bacteria</taxon>
        <taxon>Bacillati</taxon>
        <taxon>Actinomycetota</taxon>
        <taxon>Actinomycetes</taxon>
        <taxon>Micrococcales</taxon>
        <taxon>Micrococcaceae</taxon>
        <taxon>Arthrobacter</taxon>
    </lineage>
</organism>
<dbReference type="Pfam" id="PF01613">
    <property type="entry name" value="Flavin_Reduct"/>
    <property type="match status" value="1"/>
</dbReference>
<comment type="caution">
    <text evidence="3">The sequence shown here is derived from an EMBL/GenBank/DDBJ whole genome shotgun (WGS) entry which is preliminary data.</text>
</comment>
<keyword evidence="1" id="KW-0560">Oxidoreductase</keyword>
<dbReference type="SMART" id="SM00903">
    <property type="entry name" value="Flavin_Reduct"/>
    <property type="match status" value="1"/>
</dbReference>
<dbReference type="EMBL" id="JAATJL010000001">
    <property type="protein sequence ID" value="NJC21794.1"/>
    <property type="molecule type" value="Genomic_DNA"/>
</dbReference>
<dbReference type="InterPro" id="IPR012349">
    <property type="entry name" value="Split_barrel_FMN-bd"/>
</dbReference>
<sequence length="183" mass="19352">MELDGALTAQSLDEANPSQADTDAFRVLSSDIAAGVGVLSTVLRRRDYAATVSSFLSVSYDPPTLLVSVYEESRICEAVTASGTWALSLLSNDHRGTVNWLASPGNPVEGLLAQVPFRRGPSTSSAVISSALAWFELKTVAVHPAATHQLIVGQVLSMGRDVPAGSATDPLIHFGGGYERLRR</sequence>
<evidence type="ECO:0000313" key="4">
    <source>
        <dbReference type="Proteomes" id="UP000547458"/>
    </source>
</evidence>
<evidence type="ECO:0000256" key="1">
    <source>
        <dbReference type="ARBA" id="ARBA00023002"/>
    </source>
</evidence>
<dbReference type="GO" id="GO:0006208">
    <property type="term" value="P:pyrimidine nucleobase catabolic process"/>
    <property type="evidence" value="ECO:0007669"/>
    <property type="project" value="TreeGrafter"/>
</dbReference>
<dbReference type="GO" id="GO:0010181">
    <property type="term" value="F:FMN binding"/>
    <property type="evidence" value="ECO:0007669"/>
    <property type="project" value="InterPro"/>
</dbReference>
<dbReference type="GO" id="GO:0042602">
    <property type="term" value="F:riboflavin reductase (NADPH) activity"/>
    <property type="evidence" value="ECO:0007669"/>
    <property type="project" value="TreeGrafter"/>
</dbReference>
<feature type="domain" description="Flavin reductase like" evidence="2">
    <location>
        <begin position="29"/>
        <end position="180"/>
    </location>
</feature>
<dbReference type="PANTHER" id="PTHR30466">
    <property type="entry name" value="FLAVIN REDUCTASE"/>
    <property type="match status" value="1"/>
</dbReference>
<name>A0A846RN99_9MICC</name>
<dbReference type="InterPro" id="IPR002563">
    <property type="entry name" value="Flavin_Rdtase-like_dom"/>
</dbReference>
<reference evidence="3 4" key="1">
    <citation type="submission" date="2020-03" db="EMBL/GenBank/DDBJ databases">
        <title>Sequencing the genomes of 1000 actinobacteria strains.</title>
        <authorList>
            <person name="Klenk H.-P."/>
        </authorList>
    </citation>
    <scope>NUCLEOTIDE SEQUENCE [LARGE SCALE GENOMIC DNA]</scope>
    <source>
        <strain evidence="3 4">DSM 16403</strain>
    </source>
</reference>
<evidence type="ECO:0000313" key="3">
    <source>
        <dbReference type="EMBL" id="NJC21794.1"/>
    </source>
</evidence>
<protein>
    <submittedName>
        <fullName evidence="3">Flavin reductase (DIM6/NTAB) family NADH-FMN oxidoreductase RutF</fullName>
    </submittedName>
</protein>
<accession>A0A846RN99</accession>
<dbReference type="SUPFAM" id="SSF50475">
    <property type="entry name" value="FMN-binding split barrel"/>
    <property type="match status" value="1"/>
</dbReference>
<keyword evidence="4" id="KW-1185">Reference proteome</keyword>
<dbReference type="PANTHER" id="PTHR30466:SF1">
    <property type="entry name" value="FMN REDUCTASE (NADH) RUTF"/>
    <property type="match status" value="1"/>
</dbReference>
<dbReference type="RefSeq" id="WP_167991831.1">
    <property type="nucleotide sequence ID" value="NZ_JAATJL010000001.1"/>
</dbReference>
<evidence type="ECO:0000259" key="2">
    <source>
        <dbReference type="SMART" id="SM00903"/>
    </source>
</evidence>
<dbReference type="InterPro" id="IPR050268">
    <property type="entry name" value="NADH-dep_flavin_reductase"/>
</dbReference>
<dbReference type="Proteomes" id="UP000547458">
    <property type="component" value="Unassembled WGS sequence"/>
</dbReference>
<proteinExistence type="predicted"/>
<gene>
    <name evidence="3" type="ORF">BJ994_000870</name>
</gene>
<dbReference type="Gene3D" id="2.30.110.10">
    <property type="entry name" value="Electron Transport, Fmn-binding Protein, Chain A"/>
    <property type="match status" value="1"/>
</dbReference>